<dbReference type="STRING" id="1408157.A0A1J7JLK7"/>
<dbReference type="EMBL" id="KV875098">
    <property type="protein sequence ID" value="OIW28578.1"/>
    <property type="molecule type" value="Genomic_DNA"/>
</dbReference>
<feature type="signal peptide" evidence="3">
    <location>
        <begin position="1"/>
        <end position="18"/>
    </location>
</feature>
<feature type="region of interest" description="Disordered" evidence="2">
    <location>
        <begin position="353"/>
        <end position="404"/>
    </location>
</feature>
<dbReference type="InParanoid" id="A0A1J7JLK7"/>
<feature type="coiled-coil region" evidence="1">
    <location>
        <begin position="88"/>
        <end position="115"/>
    </location>
</feature>
<dbReference type="Proteomes" id="UP000182658">
    <property type="component" value="Unassembled WGS sequence"/>
</dbReference>
<keyword evidence="1" id="KW-0175">Coiled coil</keyword>
<organism evidence="4 5">
    <name type="scientific">Coniochaeta ligniaria NRRL 30616</name>
    <dbReference type="NCBI Taxonomy" id="1408157"/>
    <lineage>
        <taxon>Eukaryota</taxon>
        <taxon>Fungi</taxon>
        <taxon>Dikarya</taxon>
        <taxon>Ascomycota</taxon>
        <taxon>Pezizomycotina</taxon>
        <taxon>Sordariomycetes</taxon>
        <taxon>Sordariomycetidae</taxon>
        <taxon>Coniochaetales</taxon>
        <taxon>Coniochaetaceae</taxon>
        <taxon>Coniochaeta</taxon>
    </lineage>
</organism>
<evidence type="ECO:0000313" key="5">
    <source>
        <dbReference type="Proteomes" id="UP000182658"/>
    </source>
</evidence>
<keyword evidence="5" id="KW-1185">Reference proteome</keyword>
<protein>
    <submittedName>
        <fullName evidence="4">Uncharacterized protein</fullName>
    </submittedName>
</protein>
<evidence type="ECO:0000256" key="1">
    <source>
        <dbReference type="SAM" id="Coils"/>
    </source>
</evidence>
<dbReference type="AlphaFoldDB" id="A0A1J7JLK7"/>
<feature type="chain" id="PRO_5012678918" evidence="3">
    <location>
        <begin position="19"/>
        <end position="470"/>
    </location>
</feature>
<evidence type="ECO:0000256" key="3">
    <source>
        <dbReference type="SAM" id="SignalP"/>
    </source>
</evidence>
<name>A0A1J7JLK7_9PEZI</name>
<keyword evidence="3" id="KW-0732">Signal</keyword>
<proteinExistence type="predicted"/>
<feature type="compositionally biased region" description="Pro residues" evidence="2">
    <location>
        <begin position="353"/>
        <end position="373"/>
    </location>
</feature>
<dbReference type="OrthoDB" id="4762260at2759"/>
<accession>A0A1J7JLK7</accession>
<evidence type="ECO:0000313" key="4">
    <source>
        <dbReference type="EMBL" id="OIW28578.1"/>
    </source>
</evidence>
<gene>
    <name evidence="4" type="ORF">CONLIGDRAFT_644752</name>
</gene>
<sequence>MVGSALTFALIGLGAVSSALPTGDNTVEERQVFGFGPGGSSFGTGSGQGTQCISGVPLNEQPPCILTVVGGTVNPPKAKRFVLPPDANTDRNHAIDTLELQLEALQNKKHKTHDDNEEIADIKAALQYLAGITSISAPPGTGSTFHPGKRAELGAYVAQCPNLDGAELALESLLHQDRLSFQEKLIAEKLKSFLLSCGITIIKSPDGTSTTIKPSDKRDVYTPNFDLVGLEKAYEQLIQSAGTSKPSFATWLTIQHMEALLKLYGIAIEKSPAGTTTTIRPGKTRRQTFTIGKQTCELSDIYSLKTALATLYAAYGPPEKAPQNIFLIEQVIVSYLTLCGQTVNGWTTLTPGNPIPGGPITPDPTTPGGPIVPDPTTTGAPIVPDPTTPGSPIKPSDKKRQAPISDPSALLAALQLLESKYGTYGSGTIPVPVFLIMENIVTILQDIPGVTVPGWPLLGAGSTGGINPSD</sequence>
<reference evidence="4 5" key="1">
    <citation type="submission" date="2016-10" db="EMBL/GenBank/DDBJ databases">
        <title>Draft genome sequence of Coniochaeta ligniaria NRRL30616, a lignocellulolytic fungus for bioabatement of inhibitors in plant biomass hydrolysates.</title>
        <authorList>
            <consortium name="DOE Joint Genome Institute"/>
            <person name="Jimenez D.J."/>
            <person name="Hector R.E."/>
            <person name="Riley R."/>
            <person name="Sun H."/>
            <person name="Grigoriev I.V."/>
            <person name="Van Elsas J.D."/>
            <person name="Nichols N.N."/>
        </authorList>
    </citation>
    <scope>NUCLEOTIDE SEQUENCE [LARGE SCALE GENOMIC DNA]</scope>
    <source>
        <strain evidence="4 5">NRRL 30616</strain>
    </source>
</reference>
<evidence type="ECO:0000256" key="2">
    <source>
        <dbReference type="SAM" id="MobiDB-lite"/>
    </source>
</evidence>